<name>A0ABX1PZF1_9RHOO</name>
<feature type="domain" description="HD-GYP" evidence="1">
    <location>
        <begin position="22"/>
        <end position="217"/>
    </location>
</feature>
<dbReference type="SMART" id="SM00471">
    <property type="entry name" value="HDc"/>
    <property type="match status" value="1"/>
</dbReference>
<dbReference type="Gene3D" id="1.10.3210.10">
    <property type="entry name" value="Hypothetical protein af1432"/>
    <property type="match status" value="1"/>
</dbReference>
<evidence type="ECO:0000313" key="3">
    <source>
        <dbReference type="Proteomes" id="UP000623795"/>
    </source>
</evidence>
<evidence type="ECO:0000313" key="2">
    <source>
        <dbReference type="EMBL" id="NMG44575.1"/>
    </source>
</evidence>
<dbReference type="PANTHER" id="PTHR43155">
    <property type="entry name" value="CYCLIC DI-GMP PHOSPHODIESTERASE PA4108-RELATED"/>
    <property type="match status" value="1"/>
</dbReference>
<dbReference type="InterPro" id="IPR037522">
    <property type="entry name" value="HD_GYP_dom"/>
</dbReference>
<dbReference type="RefSeq" id="WP_169256434.1">
    <property type="nucleotide sequence ID" value="NZ_WTVN01000018.1"/>
</dbReference>
<proteinExistence type="predicted"/>
<dbReference type="Proteomes" id="UP000623795">
    <property type="component" value="Unassembled WGS sequence"/>
</dbReference>
<dbReference type="SUPFAM" id="SSF109604">
    <property type="entry name" value="HD-domain/PDEase-like"/>
    <property type="match status" value="1"/>
</dbReference>
<comment type="caution">
    <text evidence="2">The sequence shown here is derived from an EMBL/GenBank/DDBJ whole genome shotgun (WGS) entry which is preliminary data.</text>
</comment>
<dbReference type="Pfam" id="PF13487">
    <property type="entry name" value="HD_5"/>
    <property type="match status" value="1"/>
</dbReference>
<evidence type="ECO:0000259" key="1">
    <source>
        <dbReference type="PROSITE" id="PS51832"/>
    </source>
</evidence>
<dbReference type="EMBL" id="WTVN01000018">
    <property type="protein sequence ID" value="NMG44575.1"/>
    <property type="molecule type" value="Genomic_DNA"/>
</dbReference>
<dbReference type="PROSITE" id="PS51832">
    <property type="entry name" value="HD_GYP"/>
    <property type="match status" value="1"/>
</dbReference>
<organism evidence="2 3">
    <name type="scientific">Aromatoleum toluvorans</name>
    <dbReference type="NCBI Taxonomy" id="92002"/>
    <lineage>
        <taxon>Bacteria</taxon>
        <taxon>Pseudomonadati</taxon>
        <taxon>Pseudomonadota</taxon>
        <taxon>Betaproteobacteria</taxon>
        <taxon>Rhodocyclales</taxon>
        <taxon>Rhodocyclaceae</taxon>
        <taxon>Aromatoleum</taxon>
    </lineage>
</organism>
<dbReference type="PANTHER" id="PTHR43155:SF2">
    <property type="entry name" value="CYCLIC DI-GMP PHOSPHODIESTERASE PA4108"/>
    <property type="match status" value="1"/>
</dbReference>
<keyword evidence="3" id="KW-1185">Reference proteome</keyword>
<gene>
    <name evidence="2" type="ORF">GPA22_12650</name>
</gene>
<sequence>MNIRNAFGRWIAPPSHAPGADREHELLASLLVIAWIVEARDPYTGGHLWRVSRYAELLAEKAGLGYAEVARVTIGGFLHDLGKIGIPDAILRKPASLDADELATIRTHPEIGARLLAAHPLAALVLPTVESHHERPDGRGYPRGLPGDEIPLDARLVAICDAFDAMTSTRPYRVGMPIDTALDIVGAHLGTQFDTGLGTHFLALADSGVLAHIVGHSDDGIPLQSCLMCGPTLVLTRASAPGDVVHCRSCGGEYRVTAKPEGTLGVASTGRRGDARALVPAADIALIARVVQSAAGRVPLQDLLDSLPQSCPA</sequence>
<dbReference type="CDD" id="cd00077">
    <property type="entry name" value="HDc"/>
    <property type="match status" value="1"/>
</dbReference>
<protein>
    <submittedName>
        <fullName evidence="2">HD domain-containing protein</fullName>
    </submittedName>
</protein>
<reference evidence="2 3" key="1">
    <citation type="submission" date="2019-12" db="EMBL/GenBank/DDBJ databases">
        <title>Comparative genomics gives insights into the taxonomy of the Azoarcus-Aromatoleum group and reveals separate origins of nif in the plant-associated Azoarcus and non-plant-associated Aromatoleum sub-groups.</title>
        <authorList>
            <person name="Lafos M."/>
            <person name="Maluk M."/>
            <person name="Batista M."/>
            <person name="Junghare M."/>
            <person name="Carmona M."/>
            <person name="Faoro H."/>
            <person name="Cruz L.M."/>
            <person name="Battistoni F."/>
            <person name="De Souza E."/>
            <person name="Pedrosa F."/>
            <person name="Chen W.-M."/>
            <person name="Poole P.S."/>
            <person name="Dixon R.A."/>
            <person name="James E.K."/>
        </authorList>
    </citation>
    <scope>NUCLEOTIDE SEQUENCE [LARGE SCALE GENOMIC DNA]</scope>
    <source>
        <strain evidence="2 3">Td21</strain>
    </source>
</reference>
<dbReference type="InterPro" id="IPR003607">
    <property type="entry name" value="HD/PDEase_dom"/>
</dbReference>
<accession>A0ABX1PZF1</accession>